<dbReference type="AlphaFoldDB" id="A0A4W5LME5"/>
<reference evidence="13" key="3">
    <citation type="submission" date="2025-09" db="UniProtKB">
        <authorList>
            <consortium name="Ensembl"/>
        </authorList>
    </citation>
    <scope>IDENTIFICATION</scope>
</reference>
<name>A0A4W5LME5_9TELE</name>
<reference evidence="14" key="1">
    <citation type="submission" date="2018-06" db="EMBL/GenBank/DDBJ databases">
        <title>Genome assembly of Danube salmon.</title>
        <authorList>
            <person name="Macqueen D.J."/>
            <person name="Gundappa M.K."/>
        </authorList>
    </citation>
    <scope>NUCLEOTIDE SEQUENCE [LARGE SCALE GENOMIC DNA]</scope>
</reference>
<evidence type="ECO:0000256" key="4">
    <source>
        <dbReference type="ARBA" id="ARBA00022605"/>
    </source>
</evidence>
<comment type="pathway">
    <text evidence="10">Amino-acid biosynthesis; L-methionine biosynthesis via de novo pathway.</text>
</comment>
<comment type="cofactor">
    <cofactor evidence="1">
        <name>FAD</name>
        <dbReference type="ChEBI" id="CHEBI:57692"/>
    </cofactor>
</comment>
<evidence type="ECO:0000256" key="8">
    <source>
        <dbReference type="ARBA" id="ARBA00023027"/>
    </source>
</evidence>
<dbReference type="InterPro" id="IPR029041">
    <property type="entry name" value="FAD-linked_oxidoreductase-like"/>
</dbReference>
<evidence type="ECO:0000256" key="11">
    <source>
        <dbReference type="ARBA" id="ARBA00034529"/>
    </source>
</evidence>
<keyword evidence="9" id="KW-0486">Methionine biosynthesis</keyword>
<dbReference type="STRING" id="62062.ENSHHUP00000027087"/>
<dbReference type="GO" id="GO:0009086">
    <property type="term" value="P:methionine biosynthetic process"/>
    <property type="evidence" value="ECO:0007669"/>
    <property type="project" value="UniProtKB-KW"/>
</dbReference>
<dbReference type="Ensembl" id="ENSHHUT00000028160.1">
    <property type="protein sequence ID" value="ENSHHUP00000027087.1"/>
    <property type="gene ID" value="ENSHHUG00000017168.1"/>
</dbReference>
<accession>A0A4W5LME5</accession>
<organism evidence="13 14">
    <name type="scientific">Hucho hucho</name>
    <name type="common">huchen</name>
    <dbReference type="NCBI Taxonomy" id="62062"/>
    <lineage>
        <taxon>Eukaryota</taxon>
        <taxon>Metazoa</taxon>
        <taxon>Chordata</taxon>
        <taxon>Craniata</taxon>
        <taxon>Vertebrata</taxon>
        <taxon>Euteleostomi</taxon>
        <taxon>Actinopterygii</taxon>
        <taxon>Neopterygii</taxon>
        <taxon>Teleostei</taxon>
        <taxon>Protacanthopterygii</taxon>
        <taxon>Salmoniformes</taxon>
        <taxon>Salmonidae</taxon>
        <taxon>Salmoninae</taxon>
        <taxon>Hucho</taxon>
    </lineage>
</organism>
<dbReference type="GO" id="GO:0005829">
    <property type="term" value="C:cytosol"/>
    <property type="evidence" value="ECO:0007669"/>
    <property type="project" value="InterPro"/>
</dbReference>
<evidence type="ECO:0000256" key="1">
    <source>
        <dbReference type="ARBA" id="ARBA00001974"/>
    </source>
</evidence>
<keyword evidence="4" id="KW-0028">Amino-acid biosynthesis</keyword>
<sequence length="413" mass="45867">ATTPSSATSAILTAKSKLPACQTDAGESGKLSPILSQEFAMTERNRTFSFEFFPPRTAEGVAKLRTTRQQLAQFKPEFFSVTFGAGGTTRDGTLSTVLEIRNEGHAAAPHLSCIGSTRDNIRAILNEYRNHGIRHVVALRGDMPSGMVEAGEFRYANELVSFIRAEHGDHFHIEVAAYPEFHPQAKSAEDDMNNFVRKVKAGANSAMTQYFFNADAYFRFVDEAQARGVDIPIVPGIMPIANFGQLCRFSDMCGAEVPRWLRLRMQSYMDDTASIRALGLDVVTELCDRLLANGAPGLHFYTLNQAGTVSTIWHGGFLWGSANHRRGCSEIEMGNRQRGSLLELLEHETGFHILHPRLLQQVIHHKAREVFQVFKIDLQQVVHFTGHGVAVHHFRPALYGIHETLQMGAAAFL</sequence>
<evidence type="ECO:0000256" key="10">
    <source>
        <dbReference type="ARBA" id="ARBA00034478"/>
    </source>
</evidence>
<evidence type="ECO:0000256" key="2">
    <source>
        <dbReference type="ARBA" id="ARBA00004777"/>
    </source>
</evidence>
<comment type="similarity">
    <text evidence="3">Belongs to the methylenetetrahydrofolate reductase family.</text>
</comment>
<dbReference type="InterPro" id="IPR003171">
    <property type="entry name" value="Mehydrof_redctse-like"/>
</dbReference>
<evidence type="ECO:0000256" key="6">
    <source>
        <dbReference type="ARBA" id="ARBA00022827"/>
    </source>
</evidence>
<evidence type="ECO:0000256" key="3">
    <source>
        <dbReference type="ARBA" id="ARBA00006743"/>
    </source>
</evidence>
<dbReference type="Proteomes" id="UP000314982">
    <property type="component" value="Unassembled WGS sequence"/>
</dbReference>
<evidence type="ECO:0000313" key="14">
    <source>
        <dbReference type="Proteomes" id="UP000314982"/>
    </source>
</evidence>
<keyword evidence="8" id="KW-0520">NAD</keyword>
<protein>
    <recommendedName>
        <fullName evidence="11">methylenetetrahydrofolate reductase (NADH)</fullName>
        <ecNumber evidence="11">1.5.1.54</ecNumber>
    </recommendedName>
</protein>
<evidence type="ECO:0000256" key="12">
    <source>
        <dbReference type="RuleBase" id="RU004254"/>
    </source>
</evidence>
<keyword evidence="14" id="KW-1185">Reference proteome</keyword>
<dbReference type="InterPro" id="IPR004620">
    <property type="entry name" value="MTHF_reductase_bac"/>
</dbReference>
<dbReference type="Pfam" id="PF02219">
    <property type="entry name" value="MTHFR"/>
    <property type="match status" value="1"/>
</dbReference>
<dbReference type="GO" id="GO:0035999">
    <property type="term" value="P:tetrahydrofolate interconversion"/>
    <property type="evidence" value="ECO:0007669"/>
    <property type="project" value="UniProtKB-UniPathway"/>
</dbReference>
<reference evidence="13" key="2">
    <citation type="submission" date="2025-08" db="UniProtKB">
        <authorList>
            <consortium name="Ensembl"/>
        </authorList>
    </citation>
    <scope>IDENTIFICATION</scope>
</reference>
<dbReference type="EC" id="1.5.1.54" evidence="11"/>
<evidence type="ECO:0000256" key="9">
    <source>
        <dbReference type="ARBA" id="ARBA00023167"/>
    </source>
</evidence>
<evidence type="ECO:0000256" key="7">
    <source>
        <dbReference type="ARBA" id="ARBA00023002"/>
    </source>
</evidence>
<keyword evidence="6" id="KW-0274">FAD</keyword>
<dbReference type="UniPathway" id="UPA00193"/>
<dbReference type="GO" id="GO:0071949">
    <property type="term" value="F:FAD binding"/>
    <property type="evidence" value="ECO:0007669"/>
    <property type="project" value="TreeGrafter"/>
</dbReference>
<keyword evidence="7" id="KW-0560">Oxidoreductase</keyword>
<comment type="pathway">
    <text evidence="2 12">One-carbon metabolism; tetrahydrofolate interconversion.</text>
</comment>
<dbReference type="PANTHER" id="PTHR45754:SF3">
    <property type="entry name" value="METHYLENETETRAHYDROFOLATE REDUCTASE (NADPH)"/>
    <property type="match status" value="1"/>
</dbReference>
<evidence type="ECO:0000256" key="5">
    <source>
        <dbReference type="ARBA" id="ARBA00022630"/>
    </source>
</evidence>
<keyword evidence="5" id="KW-0285">Flavoprotein</keyword>
<dbReference type="NCBIfam" id="TIGR00676">
    <property type="entry name" value="fadh2"/>
    <property type="match status" value="1"/>
</dbReference>
<dbReference type="Gene3D" id="3.20.20.220">
    <property type="match status" value="1"/>
</dbReference>
<dbReference type="SUPFAM" id="SSF51730">
    <property type="entry name" value="FAD-linked oxidoreductase"/>
    <property type="match status" value="1"/>
</dbReference>
<dbReference type="GO" id="GO:0106312">
    <property type="term" value="F:methylenetetrahydrofolate reductase (NADH) activity"/>
    <property type="evidence" value="ECO:0007669"/>
    <property type="project" value="UniProtKB-EC"/>
</dbReference>
<proteinExistence type="inferred from homology"/>
<evidence type="ECO:0000313" key="13">
    <source>
        <dbReference type="Ensembl" id="ENSHHUP00000027087.1"/>
    </source>
</evidence>
<dbReference type="PANTHER" id="PTHR45754">
    <property type="entry name" value="METHYLENETETRAHYDROFOLATE REDUCTASE"/>
    <property type="match status" value="1"/>
</dbReference>
<dbReference type="CDD" id="cd00537">
    <property type="entry name" value="MTHFR"/>
    <property type="match status" value="1"/>
</dbReference>